<protein>
    <submittedName>
        <fullName evidence="3">Ribonuclease H-like domain-containing protein</fullName>
    </submittedName>
</protein>
<dbReference type="PANTHER" id="PTHR42648:SF32">
    <property type="entry name" value="RIBONUCLEASE H-LIKE DOMAIN, GAG-PRE-INTEGRASE DOMAIN PROTEIN-RELATED"/>
    <property type="match status" value="1"/>
</dbReference>
<organism evidence="3 4">
    <name type="scientific">Tanacetum coccineum</name>
    <dbReference type="NCBI Taxonomy" id="301880"/>
    <lineage>
        <taxon>Eukaryota</taxon>
        <taxon>Viridiplantae</taxon>
        <taxon>Streptophyta</taxon>
        <taxon>Embryophyta</taxon>
        <taxon>Tracheophyta</taxon>
        <taxon>Spermatophyta</taxon>
        <taxon>Magnoliopsida</taxon>
        <taxon>eudicotyledons</taxon>
        <taxon>Gunneridae</taxon>
        <taxon>Pentapetalae</taxon>
        <taxon>asterids</taxon>
        <taxon>campanulids</taxon>
        <taxon>Asterales</taxon>
        <taxon>Asteraceae</taxon>
        <taxon>Asteroideae</taxon>
        <taxon>Anthemideae</taxon>
        <taxon>Anthemidinae</taxon>
        <taxon>Tanacetum</taxon>
    </lineage>
</organism>
<dbReference type="PANTHER" id="PTHR42648">
    <property type="entry name" value="TRANSPOSASE, PUTATIVE-RELATED"/>
    <property type="match status" value="1"/>
</dbReference>
<feature type="compositionally biased region" description="Basic and acidic residues" evidence="1">
    <location>
        <begin position="202"/>
        <end position="229"/>
    </location>
</feature>
<comment type="caution">
    <text evidence="3">The sequence shown here is derived from an EMBL/GenBank/DDBJ whole genome shotgun (WGS) entry which is preliminary data.</text>
</comment>
<name>A0ABQ5AEK8_9ASTR</name>
<reference evidence="3" key="2">
    <citation type="submission" date="2022-01" db="EMBL/GenBank/DDBJ databases">
        <authorList>
            <person name="Yamashiro T."/>
            <person name="Shiraishi A."/>
            <person name="Satake H."/>
            <person name="Nakayama K."/>
        </authorList>
    </citation>
    <scope>NUCLEOTIDE SEQUENCE</scope>
</reference>
<evidence type="ECO:0000256" key="1">
    <source>
        <dbReference type="SAM" id="MobiDB-lite"/>
    </source>
</evidence>
<evidence type="ECO:0000313" key="4">
    <source>
        <dbReference type="Proteomes" id="UP001151760"/>
    </source>
</evidence>
<dbReference type="InterPro" id="IPR036397">
    <property type="entry name" value="RNaseH_sf"/>
</dbReference>
<feature type="region of interest" description="Disordered" evidence="1">
    <location>
        <begin position="479"/>
        <end position="512"/>
    </location>
</feature>
<keyword evidence="4" id="KW-1185">Reference proteome</keyword>
<evidence type="ECO:0000259" key="2">
    <source>
        <dbReference type="PROSITE" id="PS50994"/>
    </source>
</evidence>
<feature type="region of interest" description="Disordered" evidence="1">
    <location>
        <begin position="1151"/>
        <end position="1175"/>
    </location>
</feature>
<accession>A0ABQ5AEK8</accession>
<dbReference type="InterPro" id="IPR001584">
    <property type="entry name" value="Integrase_cat-core"/>
</dbReference>
<sequence>MADKNVPAPAPIRSDDHDTPFVAWVAQWKANYVLDLHKEAKESIFPISRGTFLQTTKNFFRAFTGRSLALEITPVDQAHQFVSPLLGEAIMDFVNDWVYRGYSLLYVSRMAGNNLSQLGERYYLGKCYHLHLGRIINIHQRATSPFILLKRSRLGNLKFVPKGEEDKVFGMPIPNELISNNIRNAPYYNAYLEMVAKHDQKVAAEKEGKKKSTKEPAHSEPEPEPKQEGSGEEYDMERVIRMSLESFQAQGHAHVRGLAIQEPVAEAIRPLPIVEAKASEEASTGPSAQPHDDTSANIVRDSPSPENAETRAESDKTNSGGDTKILKIAKELGEDVTNQVNLEEKTVELDQDQARSDPVNLLSLDLNQSSLEDPLSQPGLSRPKNNLVAYAIGDHQYMINPLIGNFNGRKTSTVEAECGLPWSLFPKISRRLPLFLPSSHQLQNASRLKHVKEAVQIALQAPLRDRFRDLSEEDMKEMLHQKRDEFLAEKDKSRKRQRDDQDPPPPLPDLNLNKRYDLRWALVHKARDPQSSARTMFDFGCSLKLPPSNTQFLIAVEQPATLEPAWVIPTSHIPDAVNNRANALATTYQAPAENSLLEKTGDMRTFMNWYCQKMGKTELTQADLEDQIDWANPEGDQVRIDISKPMPLSGLPGHVTMKAARYHDFGLELLVPEHMWIDAKLSRMVVRNHRRISGVVRIKSYSHYGYDYLKEITLRRSDHQEYMIAEKDFKNLYPSDFEDRICLLLQCHLIILPGQTSCIAFLAGNPMRHETYSHDQPGTMGIYPGNNPLVRVEVLGSGPDWLQKAVILQEDANSSLDKKLPLAWNNIALIMRNKSDLDTMSMDDLKQLEAQSTKCTVTTVMKFLRLAHRARLEQMILMILRDGSQTAVDMLPMRGGKRFLTKNEVNLTSMAKQTVGFDKTKESGELKWSMFQDEFISRTPGNCLGCSVQDGIGNKVLPNKIIKTLMEDLLHLLEVLKEVKSLEKVKYDVPYGTEFKNNDMNQFCGMKGIKREFSGARTLQQNEVAKRKNRSLIEATWTVLADSLLPTTFWAEALNTACYVQNRVLVTKPHNKTPYELLLGRPPSISFMRPFGCPVTILNTLDPLGKFNGKAAEGKVEENLYINFLKNKPNVTGSGPEWLFDIDSLTKSMNYEPVTTGNQTNGDADKGDDDCKSKTWSRKDRRSFQIKKYDQHVQAFRIELDTFPVLVNRTKSIYLMIHVCNLWKTLAYLMCYDDREVGAEADLLETTMNIEAMQEELLQFKLQKAWTLKKQGIKNWWLRFQPKKKHDMIRYQLDMKRAFLYGNYLNRRVMCATPGLKNHSSLIRYRRGTIDKTLFIKKDRSDILLVQVYVNDINFGSIKKSLCVEFEQMMHKRFQKCSGLQNQMLDIDVESKGVEDRMEGLPLLILR</sequence>
<dbReference type="Proteomes" id="UP001151760">
    <property type="component" value="Unassembled WGS sequence"/>
</dbReference>
<feature type="compositionally biased region" description="Polar residues" evidence="1">
    <location>
        <begin position="1151"/>
        <end position="1162"/>
    </location>
</feature>
<feature type="region of interest" description="Disordered" evidence="1">
    <location>
        <begin position="277"/>
        <end position="323"/>
    </location>
</feature>
<evidence type="ECO:0000313" key="3">
    <source>
        <dbReference type="EMBL" id="GJT00037.1"/>
    </source>
</evidence>
<dbReference type="Gene3D" id="3.30.420.10">
    <property type="entry name" value="Ribonuclease H-like superfamily/Ribonuclease H"/>
    <property type="match status" value="1"/>
</dbReference>
<dbReference type="InterPro" id="IPR039537">
    <property type="entry name" value="Retrotran_Ty1/copia-like"/>
</dbReference>
<feature type="compositionally biased region" description="Basic and acidic residues" evidence="1">
    <location>
        <begin position="479"/>
        <end position="501"/>
    </location>
</feature>
<feature type="domain" description="Integrase catalytic" evidence="2">
    <location>
        <begin position="992"/>
        <end position="1082"/>
    </location>
</feature>
<feature type="compositionally biased region" description="Basic and acidic residues" evidence="1">
    <location>
        <begin position="1163"/>
        <end position="1173"/>
    </location>
</feature>
<feature type="region of interest" description="Disordered" evidence="1">
    <location>
        <begin position="202"/>
        <end position="233"/>
    </location>
</feature>
<dbReference type="EMBL" id="BQNB010012164">
    <property type="protein sequence ID" value="GJT00037.1"/>
    <property type="molecule type" value="Genomic_DNA"/>
</dbReference>
<proteinExistence type="predicted"/>
<dbReference type="SUPFAM" id="SSF53098">
    <property type="entry name" value="Ribonuclease H-like"/>
    <property type="match status" value="1"/>
</dbReference>
<dbReference type="InterPro" id="IPR012337">
    <property type="entry name" value="RNaseH-like_sf"/>
</dbReference>
<gene>
    <name evidence="3" type="ORF">Tco_0821206</name>
</gene>
<dbReference type="PROSITE" id="PS50994">
    <property type="entry name" value="INTEGRASE"/>
    <property type="match status" value="1"/>
</dbReference>
<reference evidence="3" key="1">
    <citation type="journal article" date="2022" name="Int. J. Mol. Sci.">
        <title>Draft Genome of Tanacetum Coccineum: Genomic Comparison of Closely Related Tanacetum-Family Plants.</title>
        <authorList>
            <person name="Yamashiro T."/>
            <person name="Shiraishi A."/>
            <person name="Nakayama K."/>
            <person name="Satake H."/>
        </authorList>
    </citation>
    <scope>NUCLEOTIDE SEQUENCE</scope>
</reference>